<name>A0ACC2IIJ1_9PLEO</name>
<protein>
    <submittedName>
        <fullName evidence="1">Uncharacterized protein</fullName>
    </submittedName>
</protein>
<gene>
    <name evidence="1" type="ORF">OPT61_g3264</name>
</gene>
<sequence>MSRTTTGCVTCRVRRVKCDEGRPSCLKCLSTQRTCDGYIEGTIKRSKPPKAVVPTQRLRPPMLMPKVYTWHEGRDAQIFDYFRSRTVTGTRSLFEAKFWNSLLLERAHHEQQIKHIVLALGALHHYHESGDESVQNYGLCQYNKAIQYTQQAIERTKDGNGDMNNILIAVILFHCLENVMGNFSAAQTHLAAGMRLLRGQDLGAIEKTTLDTMHRLEFHAWTMSDDSAPYDLDPSLAPEFLEVDHFSDIETATSTLISLLKYTMLISVNPIESPDGQTLALKREQCRIVMIKWRENFDRLQFDFRVACVAGHVLDMYYTLNWLILTCYSAGEERAWDRDLTSWTHIIATDEWLSGHMKNHGATSGTSSFSLEMGLIVPMFMTANEVQRSSSAQKSYSNSGEPQMEGGRLGKFWNCSPA</sequence>
<organism evidence="1 2">
    <name type="scientific">Boeremia exigua</name>
    <dbReference type="NCBI Taxonomy" id="749465"/>
    <lineage>
        <taxon>Eukaryota</taxon>
        <taxon>Fungi</taxon>
        <taxon>Dikarya</taxon>
        <taxon>Ascomycota</taxon>
        <taxon>Pezizomycotina</taxon>
        <taxon>Dothideomycetes</taxon>
        <taxon>Pleosporomycetidae</taxon>
        <taxon>Pleosporales</taxon>
        <taxon>Pleosporineae</taxon>
        <taxon>Didymellaceae</taxon>
        <taxon>Boeremia</taxon>
    </lineage>
</organism>
<evidence type="ECO:0000313" key="2">
    <source>
        <dbReference type="Proteomes" id="UP001153331"/>
    </source>
</evidence>
<evidence type="ECO:0000313" key="1">
    <source>
        <dbReference type="EMBL" id="KAJ8114982.1"/>
    </source>
</evidence>
<accession>A0ACC2IIJ1</accession>
<dbReference type="Proteomes" id="UP001153331">
    <property type="component" value="Unassembled WGS sequence"/>
</dbReference>
<keyword evidence="2" id="KW-1185">Reference proteome</keyword>
<reference evidence="1" key="1">
    <citation type="submission" date="2022-11" db="EMBL/GenBank/DDBJ databases">
        <title>Genome Sequence of Boeremia exigua.</title>
        <authorList>
            <person name="Buettner E."/>
        </authorList>
    </citation>
    <scope>NUCLEOTIDE SEQUENCE</scope>
    <source>
        <strain evidence="1">CU02</strain>
    </source>
</reference>
<proteinExistence type="predicted"/>
<dbReference type="EMBL" id="JAPHNI010000164">
    <property type="protein sequence ID" value="KAJ8114982.1"/>
    <property type="molecule type" value="Genomic_DNA"/>
</dbReference>
<comment type="caution">
    <text evidence="1">The sequence shown here is derived from an EMBL/GenBank/DDBJ whole genome shotgun (WGS) entry which is preliminary data.</text>
</comment>